<organism evidence="2 3">
    <name type="scientific">Trichoglossum hirsutum</name>
    <dbReference type="NCBI Taxonomy" id="265104"/>
    <lineage>
        <taxon>Eukaryota</taxon>
        <taxon>Fungi</taxon>
        <taxon>Dikarya</taxon>
        <taxon>Ascomycota</taxon>
        <taxon>Pezizomycotina</taxon>
        <taxon>Geoglossomycetes</taxon>
        <taxon>Geoglossales</taxon>
        <taxon>Geoglossaceae</taxon>
        <taxon>Trichoglossum</taxon>
    </lineage>
</organism>
<evidence type="ECO:0000313" key="2">
    <source>
        <dbReference type="EMBL" id="KAH0551041.1"/>
    </source>
</evidence>
<sequence>MHDSGSGTTSRRETIRKLEGESDYKPWLTQIRLHLGHRGLWKAASGKKSRPESPEDSDEEEESKALNKKDHLSMWMACQRTTPKAILDTFEQLYGTRGNAARFYRFKDLVTTSLDGCSSVTAYIDTLKPHFKRLDELDGALPE</sequence>
<evidence type="ECO:0000256" key="1">
    <source>
        <dbReference type="SAM" id="MobiDB-lite"/>
    </source>
</evidence>
<dbReference type="AlphaFoldDB" id="A0A9P8IHA5"/>
<proteinExistence type="predicted"/>
<dbReference type="EMBL" id="JAGHQM010002246">
    <property type="protein sequence ID" value="KAH0551041.1"/>
    <property type="molecule type" value="Genomic_DNA"/>
</dbReference>
<keyword evidence="3" id="KW-1185">Reference proteome</keyword>
<protein>
    <submittedName>
        <fullName evidence="2">Uncharacterized protein</fullName>
    </submittedName>
</protein>
<name>A0A9P8IHA5_9PEZI</name>
<evidence type="ECO:0000313" key="3">
    <source>
        <dbReference type="Proteomes" id="UP000750711"/>
    </source>
</evidence>
<accession>A0A9P8IHA5</accession>
<feature type="region of interest" description="Disordered" evidence="1">
    <location>
        <begin position="41"/>
        <end position="67"/>
    </location>
</feature>
<gene>
    <name evidence="2" type="ORF">GP486_007605</name>
</gene>
<dbReference type="Proteomes" id="UP000750711">
    <property type="component" value="Unassembled WGS sequence"/>
</dbReference>
<comment type="caution">
    <text evidence="2">The sequence shown here is derived from an EMBL/GenBank/DDBJ whole genome shotgun (WGS) entry which is preliminary data.</text>
</comment>
<reference evidence="2" key="1">
    <citation type="submission" date="2021-03" db="EMBL/GenBank/DDBJ databases">
        <title>Comparative genomics and phylogenomic investigation of the class Geoglossomycetes provide insights into ecological specialization and systematics.</title>
        <authorList>
            <person name="Melie T."/>
            <person name="Pirro S."/>
            <person name="Miller A.N."/>
            <person name="Quandt A."/>
        </authorList>
    </citation>
    <scope>NUCLEOTIDE SEQUENCE</scope>
    <source>
        <strain evidence="2">CAQ_001_2017</strain>
    </source>
</reference>